<sequence>LLKMSYAVKLLVSVILATNFITHTIQDSNKSLNFKELLDAGIDEAIHFSNFTSSLTKDKLVEFVDAEPESETCDRESLKLVDLVERAGNLDFNSMKAQKGEKLSGTEEDFLVKQLKRPLNDLIQAQQPGKPYYTVKKVLEAELCDSSTLAFNIKIRETKCSVSQVFSQYSSGDDDCTMKRSKSVSCILLAKGSKSKIDELHAVVCDSQLKAPTSKKYSLCEISKYPYGDKYSLYVPSSVSSWKKALFLYKPVDFDLSSVDETLQNPRGRTGMRGLGGLLHYGENRKVIPVVLRKHEGKIEMLTIMKSSGSWQFPQFFEDEDFKRKPLGKQLEDEIKKYFQSVGFSEEEIKQKLATIYADVEAVPVKLPTDPLDTDQAWLKTHIAVIFDKQEKHFGTVAFDPSANELSLGWKKIDKEMLKALKKLPTKSSDVSDLGSQNRYFMVYHTVPVMCVPAGVLLFYHWYVALPIILIMLIVYGILRLHDYIQERKQKRNFEFS</sequence>
<dbReference type="Gene3D" id="3.90.79.10">
    <property type="entry name" value="Nucleoside Triphosphate Pyrophosphohydrolase"/>
    <property type="match status" value="1"/>
</dbReference>
<name>A0A0V1ED69_TRIPS</name>
<feature type="chain" id="PRO_5006877244" description="Nudix hydrolase 6" evidence="2">
    <location>
        <begin position="18"/>
        <end position="497"/>
    </location>
</feature>
<feature type="transmembrane region" description="Helical" evidence="1">
    <location>
        <begin position="460"/>
        <end position="479"/>
    </location>
</feature>
<evidence type="ECO:0000256" key="1">
    <source>
        <dbReference type="SAM" id="Phobius"/>
    </source>
</evidence>
<protein>
    <recommendedName>
        <fullName evidence="5">Nudix hydrolase 6</fullName>
    </recommendedName>
</protein>
<dbReference type="Proteomes" id="UP000054632">
    <property type="component" value="Unassembled WGS sequence"/>
</dbReference>
<keyword evidence="2" id="KW-0732">Signal</keyword>
<comment type="caution">
    <text evidence="3">The sequence shown here is derived from an EMBL/GenBank/DDBJ whole genome shotgun (WGS) entry which is preliminary data.</text>
</comment>
<dbReference type="EMBL" id="JYDR01000056">
    <property type="protein sequence ID" value="KRY71521.1"/>
    <property type="molecule type" value="Genomic_DNA"/>
</dbReference>
<evidence type="ECO:0008006" key="5">
    <source>
        <dbReference type="Google" id="ProtNLM"/>
    </source>
</evidence>
<organism evidence="3 4">
    <name type="scientific">Trichinella pseudospiralis</name>
    <name type="common">Parasitic roundworm</name>
    <dbReference type="NCBI Taxonomy" id="6337"/>
    <lineage>
        <taxon>Eukaryota</taxon>
        <taxon>Metazoa</taxon>
        <taxon>Ecdysozoa</taxon>
        <taxon>Nematoda</taxon>
        <taxon>Enoplea</taxon>
        <taxon>Dorylaimia</taxon>
        <taxon>Trichinellida</taxon>
        <taxon>Trichinellidae</taxon>
        <taxon>Trichinella</taxon>
    </lineage>
</organism>
<keyword evidence="1" id="KW-1133">Transmembrane helix</keyword>
<feature type="non-terminal residue" evidence="3">
    <location>
        <position position="1"/>
    </location>
</feature>
<evidence type="ECO:0000313" key="4">
    <source>
        <dbReference type="Proteomes" id="UP000054632"/>
    </source>
</evidence>
<evidence type="ECO:0000256" key="2">
    <source>
        <dbReference type="SAM" id="SignalP"/>
    </source>
</evidence>
<accession>A0A0V1ED69</accession>
<reference evidence="3 4" key="1">
    <citation type="submission" date="2015-01" db="EMBL/GenBank/DDBJ databases">
        <title>Evolution of Trichinella species and genotypes.</title>
        <authorList>
            <person name="Korhonen P.K."/>
            <person name="Edoardo P."/>
            <person name="Giuseppe L.R."/>
            <person name="Gasser R.B."/>
        </authorList>
    </citation>
    <scope>NUCLEOTIDE SEQUENCE [LARGE SCALE GENOMIC DNA]</scope>
    <source>
        <strain evidence="3">ISS13</strain>
    </source>
</reference>
<keyword evidence="1" id="KW-0812">Transmembrane</keyword>
<proteinExistence type="predicted"/>
<evidence type="ECO:0000313" key="3">
    <source>
        <dbReference type="EMBL" id="KRY71521.1"/>
    </source>
</evidence>
<dbReference type="AlphaFoldDB" id="A0A0V1ED69"/>
<gene>
    <name evidence="3" type="ORF">T4A_12454</name>
</gene>
<keyword evidence="1" id="KW-0472">Membrane</keyword>
<feature type="signal peptide" evidence="2">
    <location>
        <begin position="1"/>
        <end position="17"/>
    </location>
</feature>